<accession>A0A9N9PT17</accession>
<evidence type="ECO:0000313" key="1">
    <source>
        <dbReference type="EMBL" id="CAG8974113.1"/>
    </source>
</evidence>
<dbReference type="EMBL" id="CAJVRM010000093">
    <property type="protein sequence ID" value="CAG8974113.1"/>
    <property type="molecule type" value="Genomic_DNA"/>
</dbReference>
<gene>
    <name evidence="1" type="ORF">HYALB_00002748</name>
</gene>
<keyword evidence="2" id="KW-1185">Reference proteome</keyword>
<dbReference type="Proteomes" id="UP000701801">
    <property type="component" value="Unassembled WGS sequence"/>
</dbReference>
<reference evidence="1" key="1">
    <citation type="submission" date="2021-07" db="EMBL/GenBank/DDBJ databases">
        <authorList>
            <person name="Durling M."/>
        </authorList>
    </citation>
    <scope>NUCLEOTIDE SEQUENCE</scope>
</reference>
<protein>
    <submittedName>
        <fullName evidence="1">Uncharacterized protein</fullName>
    </submittedName>
</protein>
<dbReference type="AlphaFoldDB" id="A0A9N9PT17"/>
<comment type="caution">
    <text evidence="1">The sequence shown here is derived from an EMBL/GenBank/DDBJ whole genome shotgun (WGS) entry which is preliminary data.</text>
</comment>
<proteinExistence type="predicted"/>
<sequence length="217" mass="23232">MQSGKTAVNRGRDAYDTGADIYTCIGAAFSSHPSDSHRHRPITFAEQVDHQRRSSTSILLILLIPLIPLSSQELNSDFPRISRLASLPSPSLGCEVQELRSTSPITIPGRDFALGPTPTTPADCSHGLLIIFATSPPTSLDRQLTPPRGFISENILRFYQEAKAVSVSPPPAAAINSPGGGHCFLFAANPFNSASLTALLTTANFPGQPHPYDSTRI</sequence>
<name>A0A9N9PT17_9HELO</name>
<evidence type="ECO:0000313" key="2">
    <source>
        <dbReference type="Proteomes" id="UP000701801"/>
    </source>
</evidence>
<organism evidence="1 2">
    <name type="scientific">Hymenoscyphus albidus</name>
    <dbReference type="NCBI Taxonomy" id="595503"/>
    <lineage>
        <taxon>Eukaryota</taxon>
        <taxon>Fungi</taxon>
        <taxon>Dikarya</taxon>
        <taxon>Ascomycota</taxon>
        <taxon>Pezizomycotina</taxon>
        <taxon>Leotiomycetes</taxon>
        <taxon>Helotiales</taxon>
        <taxon>Helotiaceae</taxon>
        <taxon>Hymenoscyphus</taxon>
    </lineage>
</organism>